<reference evidence="2 3" key="1">
    <citation type="submission" date="2019-03" db="EMBL/GenBank/DDBJ databases">
        <title>First draft genome of Liparis tanakae, snailfish: a comprehensive survey of snailfish specific genes.</title>
        <authorList>
            <person name="Kim W."/>
            <person name="Song I."/>
            <person name="Jeong J.-H."/>
            <person name="Kim D."/>
            <person name="Kim S."/>
            <person name="Ryu S."/>
            <person name="Song J.Y."/>
            <person name="Lee S.K."/>
        </authorList>
    </citation>
    <scope>NUCLEOTIDE SEQUENCE [LARGE SCALE GENOMIC DNA]</scope>
    <source>
        <tissue evidence="2">Muscle</tissue>
    </source>
</reference>
<feature type="compositionally biased region" description="Polar residues" evidence="1">
    <location>
        <begin position="227"/>
        <end position="236"/>
    </location>
</feature>
<comment type="caution">
    <text evidence="2">The sequence shown here is derived from an EMBL/GenBank/DDBJ whole genome shotgun (WGS) entry which is preliminary data.</text>
</comment>
<protein>
    <submittedName>
        <fullName evidence="2">Uncharacterized protein</fullName>
    </submittedName>
</protein>
<dbReference type="EMBL" id="SRLO01001300">
    <property type="protein sequence ID" value="TNN39205.1"/>
    <property type="molecule type" value="Genomic_DNA"/>
</dbReference>
<feature type="compositionally biased region" description="Polar residues" evidence="1">
    <location>
        <begin position="200"/>
        <end position="220"/>
    </location>
</feature>
<gene>
    <name evidence="2" type="ORF">EYF80_050636</name>
</gene>
<feature type="compositionally biased region" description="Basic and acidic residues" evidence="1">
    <location>
        <begin position="127"/>
        <end position="139"/>
    </location>
</feature>
<proteinExistence type="predicted"/>
<feature type="region of interest" description="Disordered" evidence="1">
    <location>
        <begin position="121"/>
        <end position="144"/>
    </location>
</feature>
<evidence type="ECO:0000313" key="3">
    <source>
        <dbReference type="Proteomes" id="UP000314294"/>
    </source>
</evidence>
<evidence type="ECO:0000256" key="1">
    <source>
        <dbReference type="SAM" id="MobiDB-lite"/>
    </source>
</evidence>
<feature type="region of interest" description="Disordered" evidence="1">
    <location>
        <begin position="165"/>
        <end position="236"/>
    </location>
</feature>
<dbReference type="AlphaFoldDB" id="A0A4Z2FE94"/>
<evidence type="ECO:0000313" key="2">
    <source>
        <dbReference type="EMBL" id="TNN39205.1"/>
    </source>
</evidence>
<dbReference type="Proteomes" id="UP000314294">
    <property type="component" value="Unassembled WGS sequence"/>
</dbReference>
<name>A0A4Z2FE94_9TELE</name>
<keyword evidence="3" id="KW-1185">Reference proteome</keyword>
<accession>A0A4Z2FE94</accession>
<organism evidence="2 3">
    <name type="scientific">Liparis tanakae</name>
    <name type="common">Tanaka's snailfish</name>
    <dbReference type="NCBI Taxonomy" id="230148"/>
    <lineage>
        <taxon>Eukaryota</taxon>
        <taxon>Metazoa</taxon>
        <taxon>Chordata</taxon>
        <taxon>Craniata</taxon>
        <taxon>Vertebrata</taxon>
        <taxon>Euteleostomi</taxon>
        <taxon>Actinopterygii</taxon>
        <taxon>Neopterygii</taxon>
        <taxon>Teleostei</taxon>
        <taxon>Neoteleostei</taxon>
        <taxon>Acanthomorphata</taxon>
        <taxon>Eupercaria</taxon>
        <taxon>Perciformes</taxon>
        <taxon>Cottioidei</taxon>
        <taxon>Cottales</taxon>
        <taxon>Liparidae</taxon>
        <taxon>Liparis</taxon>
    </lineage>
</organism>
<sequence>MKAPQRSQTTSRLSLSQSGRSIPTWVQFGSQQLMQRDDVIVPAKGHQGGTDACLQRRFSPKATRTPNRKFTMCRMWFRIMKNKSLINHLPALVGTRRGARGGGLPVGGLPVGPVPAARLTATTSSRSHREPPAQHRGDVRGASATGPGKYFSFLFLRKRHGDSRRSQIWPQIGFPTPRQDCDASVRNSNSPEASRPLGLKTSSEASRPQDLKTSSETSRPQDLLSGLETSRPQDLL</sequence>